<name>A0ABQ3ZN60_9ACTN</name>
<sequence>MGRGAASGAGAGAAAAGGWTAYDIDVSRVIRCGRTYLDAQRAAGLTRRRVTEAFFTGPDR</sequence>
<dbReference type="EMBL" id="BOMN01000036">
    <property type="protein sequence ID" value="GIE19977.1"/>
    <property type="molecule type" value="Genomic_DNA"/>
</dbReference>
<proteinExistence type="predicted"/>
<comment type="caution">
    <text evidence="1">The sequence shown here is derived from an EMBL/GenBank/DDBJ whole genome shotgun (WGS) entry which is preliminary data.</text>
</comment>
<protein>
    <submittedName>
        <fullName evidence="1">Uncharacterized protein</fullName>
    </submittedName>
</protein>
<accession>A0ABQ3ZN60</accession>
<dbReference type="Proteomes" id="UP000603200">
    <property type="component" value="Unassembled WGS sequence"/>
</dbReference>
<keyword evidence="2" id="KW-1185">Reference proteome</keyword>
<evidence type="ECO:0000313" key="1">
    <source>
        <dbReference type="EMBL" id="GIE19977.1"/>
    </source>
</evidence>
<reference evidence="1 2" key="1">
    <citation type="submission" date="2021-01" db="EMBL/GenBank/DDBJ databases">
        <title>Whole genome shotgun sequence of Actinoplanes humidus NBRC 14915.</title>
        <authorList>
            <person name="Komaki H."/>
            <person name="Tamura T."/>
        </authorList>
    </citation>
    <scope>NUCLEOTIDE SEQUENCE [LARGE SCALE GENOMIC DNA]</scope>
    <source>
        <strain evidence="1 2">NBRC 14915</strain>
    </source>
</reference>
<organism evidence="1 2">
    <name type="scientific">Winogradskya humida</name>
    <dbReference type="NCBI Taxonomy" id="113566"/>
    <lineage>
        <taxon>Bacteria</taxon>
        <taxon>Bacillati</taxon>
        <taxon>Actinomycetota</taxon>
        <taxon>Actinomycetes</taxon>
        <taxon>Micromonosporales</taxon>
        <taxon>Micromonosporaceae</taxon>
        <taxon>Winogradskya</taxon>
    </lineage>
</organism>
<evidence type="ECO:0000313" key="2">
    <source>
        <dbReference type="Proteomes" id="UP000603200"/>
    </source>
</evidence>
<gene>
    <name evidence="1" type="ORF">Ahu01nite_030790</name>
</gene>